<dbReference type="AlphaFoldDB" id="A0A1M7ZXZ2"/>
<organism evidence="2 3">
    <name type="scientific">Flavobacterium cucumis</name>
    <dbReference type="NCBI Taxonomy" id="416016"/>
    <lineage>
        <taxon>Bacteria</taxon>
        <taxon>Pseudomonadati</taxon>
        <taxon>Bacteroidota</taxon>
        <taxon>Flavobacteriia</taxon>
        <taxon>Flavobacteriales</taxon>
        <taxon>Flavobacteriaceae</taxon>
        <taxon>Flavobacterium</taxon>
    </lineage>
</organism>
<proteinExistence type="predicted"/>
<protein>
    <recommendedName>
        <fullName evidence="4">4Fe-4S ferredoxin-type domain-containing protein</fullName>
    </recommendedName>
</protein>
<evidence type="ECO:0008006" key="4">
    <source>
        <dbReference type="Google" id="ProtNLM"/>
    </source>
</evidence>
<keyword evidence="1" id="KW-0732">Signal</keyword>
<feature type="signal peptide" evidence="1">
    <location>
        <begin position="1"/>
        <end position="23"/>
    </location>
</feature>
<dbReference type="RefSeq" id="WP_073584238.1">
    <property type="nucleotide sequence ID" value="NZ_CBCSEA010000024.1"/>
</dbReference>
<keyword evidence="3" id="KW-1185">Reference proteome</keyword>
<name>A0A1M7ZXZ2_9FLAO</name>
<evidence type="ECO:0000256" key="1">
    <source>
        <dbReference type="SAM" id="SignalP"/>
    </source>
</evidence>
<accession>A0A1M7ZXZ2</accession>
<reference evidence="3" key="1">
    <citation type="submission" date="2016-12" db="EMBL/GenBank/DDBJ databases">
        <authorList>
            <person name="Varghese N."/>
            <person name="Submissions S."/>
        </authorList>
    </citation>
    <scope>NUCLEOTIDE SEQUENCE [LARGE SCALE GENOMIC DNA]</scope>
    <source>
        <strain evidence="3">DSM 18830</strain>
    </source>
</reference>
<sequence length="125" mass="13766">MKKYHIILFLLLGLFLVPGSVMACDMDNSKSICEKEITTSNTDKKCCCGNDNSNESENKGCEGNCMDSKCGCTSSCTSVSLSFLADSNFTFQEVYFSIFKKVSFSYTTPSISDGFHSIWLIPKIG</sequence>
<feature type="chain" id="PRO_5012771406" description="4Fe-4S ferredoxin-type domain-containing protein" evidence="1">
    <location>
        <begin position="24"/>
        <end position="125"/>
    </location>
</feature>
<dbReference type="Proteomes" id="UP000184611">
    <property type="component" value="Unassembled WGS sequence"/>
</dbReference>
<dbReference type="STRING" id="416016.SAMN05443547_2132"/>
<gene>
    <name evidence="2" type="ORF">SAMN05443547_2132</name>
</gene>
<dbReference type="OrthoDB" id="1256275at2"/>
<evidence type="ECO:0000313" key="2">
    <source>
        <dbReference type="EMBL" id="SHO73759.1"/>
    </source>
</evidence>
<evidence type="ECO:0000313" key="3">
    <source>
        <dbReference type="Proteomes" id="UP000184611"/>
    </source>
</evidence>
<dbReference type="EMBL" id="FRYK01000004">
    <property type="protein sequence ID" value="SHO73759.1"/>
    <property type="molecule type" value="Genomic_DNA"/>
</dbReference>
<dbReference type="PROSITE" id="PS51257">
    <property type="entry name" value="PROKAR_LIPOPROTEIN"/>
    <property type="match status" value="1"/>
</dbReference>